<dbReference type="EMBL" id="KK583203">
    <property type="protein sequence ID" value="KDO30010.1"/>
    <property type="molecule type" value="Genomic_DNA"/>
</dbReference>
<dbReference type="CDD" id="cd22584">
    <property type="entry name" value="Rcat_RBR_unk"/>
    <property type="match status" value="1"/>
</dbReference>
<dbReference type="STRING" id="695850.A0A067CLB6"/>
<evidence type="ECO:0000256" key="1">
    <source>
        <dbReference type="ARBA" id="ARBA00001798"/>
    </source>
</evidence>
<dbReference type="OrthoDB" id="59414at2759"/>
<comment type="catalytic activity">
    <reaction evidence="1">
        <text>[E2 ubiquitin-conjugating enzyme]-S-ubiquitinyl-L-cysteine + [acceptor protein]-L-lysine = [E2 ubiquitin-conjugating enzyme]-L-cysteine + [acceptor protein]-N(6)-ubiquitinyl-L-lysine.</text>
        <dbReference type="EC" id="2.3.2.31"/>
    </reaction>
</comment>
<keyword evidence="12" id="KW-1185">Reference proteome</keyword>
<keyword evidence="6" id="KW-0863">Zinc-finger</keyword>
<evidence type="ECO:0000256" key="7">
    <source>
        <dbReference type="ARBA" id="ARBA00022786"/>
    </source>
</evidence>
<keyword evidence="3" id="KW-0808">Transferase</keyword>
<evidence type="ECO:0000256" key="2">
    <source>
        <dbReference type="ARBA" id="ARBA00012251"/>
    </source>
</evidence>
<dbReference type="EC" id="2.3.2.31" evidence="2"/>
<feature type="signal peptide" evidence="9">
    <location>
        <begin position="1"/>
        <end position="17"/>
    </location>
</feature>
<dbReference type="VEuPathDB" id="FungiDB:SPRG_05199"/>
<dbReference type="Gene3D" id="1.20.120.1750">
    <property type="match status" value="1"/>
</dbReference>
<organism evidence="11 12">
    <name type="scientific">Saprolegnia parasitica (strain CBS 223.65)</name>
    <dbReference type="NCBI Taxonomy" id="695850"/>
    <lineage>
        <taxon>Eukaryota</taxon>
        <taxon>Sar</taxon>
        <taxon>Stramenopiles</taxon>
        <taxon>Oomycota</taxon>
        <taxon>Saprolegniomycetes</taxon>
        <taxon>Saprolegniales</taxon>
        <taxon>Saprolegniaceae</taxon>
        <taxon>Saprolegnia</taxon>
    </lineage>
</organism>
<keyword evidence="7" id="KW-0833">Ubl conjugation pathway</keyword>
<dbReference type="CDD" id="cd20335">
    <property type="entry name" value="BRcat_RBR"/>
    <property type="match status" value="1"/>
</dbReference>
<sequence length="325" mass="35503">MDWATLSLVVELALADARDVGVETIAPASDAEMAAVTQHIAQLGVLLHTVDVMVGTDLNAGVHGDQVHDEAVGLAHRLTSLRTLLQARLDVGVACCVCLHVQPSAFTAPCNHEHCLPCLRALIVSATDDVARLPLACCQQLWDLDAIARTEALAHDAMQRLRDRTEEATADRPVYCPNTACPVTFVSARHIDGNESSVVCPGCRRRICTLCSARMHEGTCDDAADASLNALGAREGWQRCPHCRRMVELVDGCNHMTCMCRTEFCYVCAARWKTCGCPHWHENRWQAVARPQHAGPQAYGQQRVAAGARHPRGAIRQWLDNLHLG</sequence>
<reference evidence="11 12" key="1">
    <citation type="journal article" date="2013" name="PLoS Genet.">
        <title>Distinctive expansion of potential virulence genes in the genome of the oomycete fish pathogen Saprolegnia parasitica.</title>
        <authorList>
            <person name="Jiang R.H."/>
            <person name="de Bruijn I."/>
            <person name="Haas B.J."/>
            <person name="Belmonte R."/>
            <person name="Lobach L."/>
            <person name="Christie J."/>
            <person name="van den Ackerveken G."/>
            <person name="Bottin A."/>
            <person name="Bulone V."/>
            <person name="Diaz-Moreno S.M."/>
            <person name="Dumas B."/>
            <person name="Fan L."/>
            <person name="Gaulin E."/>
            <person name="Govers F."/>
            <person name="Grenville-Briggs L.J."/>
            <person name="Horner N.R."/>
            <person name="Levin J.Z."/>
            <person name="Mammella M."/>
            <person name="Meijer H.J."/>
            <person name="Morris P."/>
            <person name="Nusbaum C."/>
            <person name="Oome S."/>
            <person name="Phillips A.J."/>
            <person name="van Rooyen D."/>
            <person name="Rzeszutek E."/>
            <person name="Saraiva M."/>
            <person name="Secombes C.J."/>
            <person name="Seidl M.F."/>
            <person name="Snel B."/>
            <person name="Stassen J.H."/>
            <person name="Sykes S."/>
            <person name="Tripathy S."/>
            <person name="van den Berg H."/>
            <person name="Vega-Arreguin J.C."/>
            <person name="Wawra S."/>
            <person name="Young S.K."/>
            <person name="Zeng Q."/>
            <person name="Dieguez-Uribeondo J."/>
            <person name="Russ C."/>
            <person name="Tyler B.M."/>
            <person name="van West P."/>
        </authorList>
    </citation>
    <scope>NUCLEOTIDE SEQUENCE [LARGE SCALE GENOMIC DNA]</scope>
    <source>
        <strain evidence="11 12">CBS 223.65</strain>
    </source>
</reference>
<dbReference type="GO" id="GO:0016567">
    <property type="term" value="P:protein ubiquitination"/>
    <property type="evidence" value="ECO:0007669"/>
    <property type="project" value="InterPro"/>
</dbReference>
<dbReference type="KEGG" id="spar:SPRG_05199"/>
<dbReference type="PANTHER" id="PTHR11685">
    <property type="entry name" value="RBR FAMILY RING FINGER AND IBR DOMAIN-CONTAINING"/>
    <property type="match status" value="1"/>
</dbReference>
<dbReference type="GO" id="GO:0008270">
    <property type="term" value="F:zinc ion binding"/>
    <property type="evidence" value="ECO:0007669"/>
    <property type="project" value="UniProtKB-KW"/>
</dbReference>
<evidence type="ECO:0000313" key="12">
    <source>
        <dbReference type="Proteomes" id="UP000030745"/>
    </source>
</evidence>
<evidence type="ECO:0000256" key="5">
    <source>
        <dbReference type="ARBA" id="ARBA00022737"/>
    </source>
</evidence>
<keyword evidence="5" id="KW-0677">Repeat</keyword>
<evidence type="ECO:0000313" key="11">
    <source>
        <dbReference type="EMBL" id="KDO30010.1"/>
    </source>
</evidence>
<keyword evidence="8" id="KW-0862">Zinc</keyword>
<evidence type="ECO:0000256" key="6">
    <source>
        <dbReference type="ARBA" id="ARBA00022771"/>
    </source>
</evidence>
<feature type="domain" description="RING-type" evidence="10">
    <location>
        <begin position="87"/>
        <end position="286"/>
    </location>
</feature>
<evidence type="ECO:0000259" key="10">
    <source>
        <dbReference type="PROSITE" id="PS51873"/>
    </source>
</evidence>
<dbReference type="Proteomes" id="UP000030745">
    <property type="component" value="Unassembled WGS sequence"/>
</dbReference>
<dbReference type="PROSITE" id="PS51873">
    <property type="entry name" value="TRIAD"/>
    <property type="match status" value="1"/>
</dbReference>
<dbReference type="Pfam" id="PF22191">
    <property type="entry name" value="IBR_1"/>
    <property type="match status" value="1"/>
</dbReference>
<dbReference type="RefSeq" id="XP_012199193.1">
    <property type="nucleotide sequence ID" value="XM_012343803.1"/>
</dbReference>
<keyword evidence="4" id="KW-0479">Metal-binding</keyword>
<dbReference type="InterPro" id="IPR044066">
    <property type="entry name" value="TRIAD_supradom"/>
</dbReference>
<dbReference type="InterPro" id="IPR031127">
    <property type="entry name" value="E3_UB_ligase_RBR"/>
</dbReference>
<evidence type="ECO:0000256" key="4">
    <source>
        <dbReference type="ARBA" id="ARBA00022723"/>
    </source>
</evidence>
<keyword evidence="9" id="KW-0732">Signal</keyword>
<name>A0A067CLB6_SAPPC</name>
<feature type="chain" id="PRO_5001638641" description="RBR-type E3 ubiquitin transferase" evidence="9">
    <location>
        <begin position="18"/>
        <end position="325"/>
    </location>
</feature>
<dbReference type="GO" id="GO:0061630">
    <property type="term" value="F:ubiquitin protein ligase activity"/>
    <property type="evidence" value="ECO:0007669"/>
    <property type="project" value="UniProtKB-EC"/>
</dbReference>
<dbReference type="SUPFAM" id="SSF57850">
    <property type="entry name" value="RING/U-box"/>
    <property type="match status" value="1"/>
</dbReference>
<gene>
    <name evidence="11" type="ORF">SPRG_05199</name>
</gene>
<evidence type="ECO:0000256" key="3">
    <source>
        <dbReference type="ARBA" id="ARBA00022679"/>
    </source>
</evidence>
<dbReference type="GeneID" id="24127604"/>
<dbReference type="Pfam" id="PF01485">
    <property type="entry name" value="IBR"/>
    <property type="match status" value="1"/>
</dbReference>
<proteinExistence type="predicted"/>
<protein>
    <recommendedName>
        <fullName evidence="2">RBR-type E3 ubiquitin transferase</fullName>
        <ecNumber evidence="2">2.3.2.31</ecNumber>
    </recommendedName>
</protein>
<accession>A0A067CLB6</accession>
<dbReference type="OMA" id="HEHCLPC"/>
<dbReference type="InterPro" id="IPR002867">
    <property type="entry name" value="IBR_dom"/>
</dbReference>
<evidence type="ECO:0000256" key="9">
    <source>
        <dbReference type="SAM" id="SignalP"/>
    </source>
</evidence>
<dbReference type="AlphaFoldDB" id="A0A067CLB6"/>
<evidence type="ECO:0000256" key="8">
    <source>
        <dbReference type="ARBA" id="ARBA00022833"/>
    </source>
</evidence>